<gene>
    <name evidence="2" type="ORF">J1784_12095</name>
</gene>
<accession>A0ABS6LFV2</accession>
<feature type="transmembrane region" description="Helical" evidence="1">
    <location>
        <begin position="21"/>
        <end position="41"/>
    </location>
</feature>
<organism evidence="2 3">
    <name type="scientific">Rahnella ecdela</name>
    <dbReference type="NCBI Taxonomy" id="2816250"/>
    <lineage>
        <taxon>Bacteria</taxon>
        <taxon>Pseudomonadati</taxon>
        <taxon>Pseudomonadota</taxon>
        <taxon>Gammaproteobacteria</taxon>
        <taxon>Enterobacterales</taxon>
        <taxon>Yersiniaceae</taxon>
        <taxon>Rahnella</taxon>
    </lineage>
</organism>
<keyword evidence="1" id="KW-0812">Transmembrane</keyword>
<reference evidence="2 3" key="1">
    <citation type="submission" date="2021-03" db="EMBL/GenBank/DDBJ databases">
        <title>Five novel Rahnella species.</title>
        <authorList>
            <person name="Brady C."/>
            <person name="Asselin J."/>
            <person name="Beer S."/>
            <person name="Bruberg M.B."/>
            <person name="Crampton B."/>
            <person name="Venter S."/>
            <person name="Arnold D."/>
            <person name="Denman S."/>
        </authorList>
    </citation>
    <scope>NUCLEOTIDE SEQUENCE [LARGE SCALE GENOMIC DNA]</scope>
    <source>
        <strain evidence="2 3">FRB 231</strain>
    </source>
</reference>
<evidence type="ECO:0000313" key="3">
    <source>
        <dbReference type="Proteomes" id="UP000739284"/>
    </source>
</evidence>
<dbReference type="Proteomes" id="UP000739284">
    <property type="component" value="Unassembled WGS sequence"/>
</dbReference>
<evidence type="ECO:0000256" key="1">
    <source>
        <dbReference type="SAM" id="Phobius"/>
    </source>
</evidence>
<protein>
    <submittedName>
        <fullName evidence="2">Uncharacterized protein</fullName>
    </submittedName>
</protein>
<keyword evidence="1" id="KW-0472">Membrane</keyword>
<comment type="caution">
    <text evidence="2">The sequence shown here is derived from an EMBL/GenBank/DDBJ whole genome shotgun (WGS) entry which is preliminary data.</text>
</comment>
<name>A0ABS6LFV2_9GAMM</name>
<sequence length="54" mass="6627">MIETTRSHFVRRFFVKKMLNLWFVPVEFAPAMPPGMKMLWWRAGKYYGRFRVSQ</sequence>
<dbReference type="RefSeq" id="WP_217149425.1">
    <property type="nucleotide sequence ID" value="NZ_JAFMOY010000125.1"/>
</dbReference>
<keyword evidence="1" id="KW-1133">Transmembrane helix</keyword>
<dbReference type="EMBL" id="JAFMOY010000125">
    <property type="protein sequence ID" value="MBU9845750.1"/>
    <property type="molecule type" value="Genomic_DNA"/>
</dbReference>
<keyword evidence="3" id="KW-1185">Reference proteome</keyword>
<proteinExistence type="predicted"/>
<evidence type="ECO:0000313" key="2">
    <source>
        <dbReference type="EMBL" id="MBU9845750.1"/>
    </source>
</evidence>